<keyword evidence="1" id="KW-1133">Transmembrane helix</keyword>
<evidence type="ECO:0000313" key="2">
    <source>
        <dbReference type="EMBL" id="MFD1392742.1"/>
    </source>
</evidence>
<proteinExistence type="predicted"/>
<accession>A0ABW4B984</accession>
<feature type="transmembrane region" description="Helical" evidence="1">
    <location>
        <begin position="118"/>
        <end position="139"/>
    </location>
</feature>
<dbReference type="Pfam" id="PF11391">
    <property type="entry name" value="DUF2798"/>
    <property type="match status" value="1"/>
</dbReference>
<name>A0ABW4B984_9LACO</name>
<organism evidence="2 3">
    <name type="scientific">Lacticaseibacillus jixianensis</name>
    <dbReference type="NCBI Taxonomy" id="2486012"/>
    <lineage>
        <taxon>Bacteria</taxon>
        <taxon>Bacillati</taxon>
        <taxon>Bacillota</taxon>
        <taxon>Bacilli</taxon>
        <taxon>Lactobacillales</taxon>
        <taxon>Lactobacillaceae</taxon>
        <taxon>Lacticaseibacillus</taxon>
    </lineage>
</organism>
<evidence type="ECO:0000313" key="3">
    <source>
        <dbReference type="Proteomes" id="UP001597249"/>
    </source>
</evidence>
<feature type="transmembrane region" description="Helical" evidence="1">
    <location>
        <begin position="9"/>
        <end position="30"/>
    </location>
</feature>
<keyword evidence="1" id="KW-0472">Membrane</keyword>
<dbReference type="InterPro" id="IPR021529">
    <property type="entry name" value="DUF2798"/>
</dbReference>
<gene>
    <name evidence="2" type="ORF">ACFQ3L_03940</name>
</gene>
<dbReference type="Proteomes" id="UP001597249">
    <property type="component" value="Unassembled WGS sequence"/>
</dbReference>
<comment type="caution">
    <text evidence="2">The sequence shown here is derived from an EMBL/GenBank/DDBJ whole genome shotgun (WGS) entry which is preliminary data.</text>
</comment>
<evidence type="ECO:0000256" key="1">
    <source>
        <dbReference type="SAM" id="Phobius"/>
    </source>
</evidence>
<dbReference type="EMBL" id="JBHTMO010000007">
    <property type="protein sequence ID" value="MFD1392742.1"/>
    <property type="molecule type" value="Genomic_DNA"/>
</dbReference>
<feature type="transmembrane region" description="Helical" evidence="1">
    <location>
        <begin position="90"/>
        <end position="112"/>
    </location>
</feature>
<reference evidence="3" key="1">
    <citation type="journal article" date="2019" name="Int. J. Syst. Evol. Microbiol.">
        <title>The Global Catalogue of Microorganisms (GCM) 10K type strain sequencing project: providing services to taxonomists for standard genome sequencing and annotation.</title>
        <authorList>
            <consortium name="The Broad Institute Genomics Platform"/>
            <consortium name="The Broad Institute Genome Sequencing Center for Infectious Disease"/>
            <person name="Wu L."/>
            <person name="Ma J."/>
        </authorList>
    </citation>
    <scope>NUCLEOTIDE SEQUENCE [LARGE SCALE GENOMIC DNA]</scope>
    <source>
        <strain evidence="3">CCM 8911</strain>
    </source>
</reference>
<feature type="transmembrane region" description="Helical" evidence="1">
    <location>
        <begin position="50"/>
        <end position="69"/>
    </location>
</feature>
<dbReference type="RefSeq" id="WP_125586287.1">
    <property type="nucleotide sequence ID" value="NZ_JBHTMO010000007.1"/>
</dbReference>
<evidence type="ECO:0008006" key="4">
    <source>
        <dbReference type="Google" id="ProtNLM"/>
    </source>
</evidence>
<sequence>MYTYTKPQLFFTAVMCLGMGSLMSGINIALRLGLTAAGLHAFLAGWLPTILVATTWNLVVAAPLTNLLIRQFATTPEHLIDQAKAVKIHQWAIIIIMCLSMSTWGLLTAGALPGIPVSALLFTWARSFTLAYVIRALVVRPAAAALSRRVFPGNNGTFRVCPVISTFLAPPILRWHSFDPFQIILAHWAPPSGRFR</sequence>
<keyword evidence="1" id="KW-0812">Transmembrane</keyword>
<protein>
    <recommendedName>
        <fullName evidence="4">DUF2798 domain-containing protein</fullName>
    </recommendedName>
</protein>
<keyword evidence="3" id="KW-1185">Reference proteome</keyword>